<dbReference type="GO" id="GO:0007030">
    <property type="term" value="P:Golgi organization"/>
    <property type="evidence" value="ECO:0007669"/>
    <property type="project" value="TreeGrafter"/>
</dbReference>
<dbReference type="PANTHER" id="PTHR10881:SF46">
    <property type="entry name" value="GOLGIN SUBFAMILY A MEMBER 2"/>
    <property type="match status" value="1"/>
</dbReference>
<dbReference type="AlphaFoldDB" id="A0A8J4YLQ2"/>
<name>A0A8J4YLQ2_CHIOP</name>
<keyword evidence="2" id="KW-1185">Reference proteome</keyword>
<dbReference type="OrthoDB" id="5978643at2759"/>
<gene>
    <name evidence="1" type="primary">Golga2</name>
    <name evidence="1" type="ORF">GWK47_029045</name>
</gene>
<dbReference type="InterPro" id="IPR024858">
    <property type="entry name" value="GOLGA"/>
</dbReference>
<proteinExistence type="predicted"/>
<evidence type="ECO:0000313" key="1">
    <source>
        <dbReference type="EMBL" id="KAG0730072.1"/>
    </source>
</evidence>
<protein>
    <submittedName>
        <fullName evidence="1">Golgin subfamily A member 2</fullName>
    </submittedName>
</protein>
<dbReference type="PANTHER" id="PTHR10881">
    <property type="entry name" value="GOLGIN SUBFAMILY A MEMBER-RELATED"/>
    <property type="match status" value="1"/>
</dbReference>
<reference evidence="1" key="1">
    <citation type="submission" date="2020-07" db="EMBL/GenBank/DDBJ databases">
        <title>The High-quality genome of the commercially important snow crab, Chionoecetes opilio.</title>
        <authorList>
            <person name="Jeong J.-H."/>
            <person name="Ryu S."/>
        </authorList>
    </citation>
    <scope>NUCLEOTIDE SEQUENCE</scope>
    <source>
        <strain evidence="1">MADBK_172401_WGS</strain>
        <tissue evidence="1">Digestive gland</tissue>
    </source>
</reference>
<dbReference type="GO" id="GO:0005801">
    <property type="term" value="C:cis-Golgi network"/>
    <property type="evidence" value="ECO:0007669"/>
    <property type="project" value="TreeGrafter"/>
</dbReference>
<dbReference type="GO" id="GO:0032580">
    <property type="term" value="C:Golgi cisterna membrane"/>
    <property type="evidence" value="ECO:0007669"/>
    <property type="project" value="TreeGrafter"/>
</dbReference>
<accession>A0A8J4YLQ2</accession>
<sequence>MLNLQKSHLENVEDYLSFILSYYYLSNLQKSHLEKVEAELTAAHGVLSSAGRPGREMEGLREQLQVHIQTIGILVAEKSDLESKLTQADLARKRKTEEVIELEGRLGASRQRVREVEGRLGTVTGDRDCSSSLLETQVKELEAKKATNLKTNKLCEDLRATVAELTERLSVKTQDFDKLLTQLSNTKSELSMASLNIQQVTPACIPASVPYCIVPQRMSQ</sequence>
<organism evidence="1 2">
    <name type="scientific">Chionoecetes opilio</name>
    <name type="common">Atlantic snow crab</name>
    <name type="synonym">Cancer opilio</name>
    <dbReference type="NCBI Taxonomy" id="41210"/>
    <lineage>
        <taxon>Eukaryota</taxon>
        <taxon>Metazoa</taxon>
        <taxon>Ecdysozoa</taxon>
        <taxon>Arthropoda</taxon>
        <taxon>Crustacea</taxon>
        <taxon>Multicrustacea</taxon>
        <taxon>Malacostraca</taxon>
        <taxon>Eumalacostraca</taxon>
        <taxon>Eucarida</taxon>
        <taxon>Decapoda</taxon>
        <taxon>Pleocyemata</taxon>
        <taxon>Brachyura</taxon>
        <taxon>Eubrachyura</taxon>
        <taxon>Majoidea</taxon>
        <taxon>Majidae</taxon>
        <taxon>Chionoecetes</taxon>
    </lineage>
</organism>
<evidence type="ECO:0000313" key="2">
    <source>
        <dbReference type="Proteomes" id="UP000770661"/>
    </source>
</evidence>
<comment type="caution">
    <text evidence="1">The sequence shown here is derived from an EMBL/GenBank/DDBJ whole genome shotgun (WGS) entry which is preliminary data.</text>
</comment>
<dbReference type="GO" id="GO:0000137">
    <property type="term" value="C:Golgi cis cisterna"/>
    <property type="evidence" value="ECO:0007669"/>
    <property type="project" value="TreeGrafter"/>
</dbReference>
<dbReference type="Proteomes" id="UP000770661">
    <property type="component" value="Unassembled WGS sequence"/>
</dbReference>
<dbReference type="EMBL" id="JACEEZ010000556">
    <property type="protein sequence ID" value="KAG0730072.1"/>
    <property type="molecule type" value="Genomic_DNA"/>
</dbReference>